<sequence>MRTNEYTPFQDIQESSVRIINLPPKNQYLGSISATRLWLTNCLYLDDDALSELCLELRERVRKGVHRKLTTFEDKNTQTDLHVQPHVLENEEELMDKSVVNNKSGQIPEESLQESILRKFNFLRSFKNYVFSKFRSGKYELSDNCSREISIVSYEQRTFADVEREFDLPPSSSVKVNQKVIEALKKVLKQIPNDQSQQNRKTRTELLEIVEKTFNRQLDIFEELLQLINADNNVTGKMDPRRKQIKANTISEDSVDGYVNGIMRNLLTELTNATEATQQTALHNAEAAEPTVSNIERHLGDNHRVKKPNIT</sequence>
<keyword evidence="2" id="KW-1185">Reference proteome</keyword>
<comment type="caution">
    <text evidence="1">The sequence shown here is derived from an EMBL/GenBank/DDBJ whole genome shotgun (WGS) entry which is preliminary data.</text>
</comment>
<dbReference type="OrthoDB" id="6734276at2759"/>
<organism evidence="1 2">
    <name type="scientific">Asbolus verrucosus</name>
    <name type="common">Desert ironclad beetle</name>
    <dbReference type="NCBI Taxonomy" id="1661398"/>
    <lineage>
        <taxon>Eukaryota</taxon>
        <taxon>Metazoa</taxon>
        <taxon>Ecdysozoa</taxon>
        <taxon>Arthropoda</taxon>
        <taxon>Hexapoda</taxon>
        <taxon>Insecta</taxon>
        <taxon>Pterygota</taxon>
        <taxon>Neoptera</taxon>
        <taxon>Endopterygota</taxon>
        <taxon>Coleoptera</taxon>
        <taxon>Polyphaga</taxon>
        <taxon>Cucujiformia</taxon>
        <taxon>Tenebrionidae</taxon>
        <taxon>Pimeliinae</taxon>
        <taxon>Asbolus</taxon>
    </lineage>
</organism>
<evidence type="ECO:0000313" key="2">
    <source>
        <dbReference type="Proteomes" id="UP000292052"/>
    </source>
</evidence>
<accession>A0A482VMN7</accession>
<proteinExistence type="predicted"/>
<feature type="non-terminal residue" evidence="1">
    <location>
        <position position="311"/>
    </location>
</feature>
<protein>
    <submittedName>
        <fullName evidence="1">Uncharacterized protein</fullName>
    </submittedName>
</protein>
<evidence type="ECO:0000313" key="1">
    <source>
        <dbReference type="EMBL" id="RZC33926.1"/>
    </source>
</evidence>
<gene>
    <name evidence="1" type="ORF">BDFB_002908</name>
</gene>
<name>A0A482VMN7_ASBVE</name>
<dbReference type="AlphaFoldDB" id="A0A482VMN7"/>
<reference evidence="1 2" key="1">
    <citation type="submission" date="2017-03" db="EMBL/GenBank/DDBJ databases">
        <title>Genome of the blue death feigning beetle - Asbolus verrucosus.</title>
        <authorList>
            <person name="Rider S.D."/>
        </authorList>
    </citation>
    <scope>NUCLEOTIDE SEQUENCE [LARGE SCALE GENOMIC DNA]</scope>
    <source>
        <strain evidence="1">Butters</strain>
        <tissue evidence="1">Head and leg muscle</tissue>
    </source>
</reference>
<dbReference type="Proteomes" id="UP000292052">
    <property type="component" value="Unassembled WGS sequence"/>
</dbReference>
<dbReference type="EMBL" id="QDEB01084465">
    <property type="protein sequence ID" value="RZC33926.1"/>
    <property type="molecule type" value="Genomic_DNA"/>
</dbReference>